<name>A0A1V2LD99_CYBFA</name>
<evidence type="ECO:0000256" key="5">
    <source>
        <dbReference type="ARBA" id="ARBA00023187"/>
    </source>
</evidence>
<evidence type="ECO:0000256" key="3">
    <source>
        <dbReference type="ARBA" id="ARBA00022664"/>
    </source>
</evidence>
<comment type="caution">
    <text evidence="8">The sequence shown here is derived from an EMBL/GenBank/DDBJ whole genome shotgun (WGS) entry which is preliminary data.</text>
</comment>
<evidence type="ECO:0000256" key="6">
    <source>
        <dbReference type="ARBA" id="ARBA00023242"/>
    </source>
</evidence>
<proteinExistence type="inferred from homology"/>
<dbReference type="OMA" id="SHAFHNG"/>
<evidence type="ECO:0000256" key="4">
    <source>
        <dbReference type="ARBA" id="ARBA00022728"/>
    </source>
</evidence>
<keyword evidence="3 7" id="KW-0507">mRNA processing</keyword>
<dbReference type="GO" id="GO:0000398">
    <property type="term" value="P:mRNA splicing, via spliceosome"/>
    <property type="evidence" value="ECO:0007669"/>
    <property type="project" value="UniProtKB-UniRule"/>
</dbReference>
<dbReference type="Proteomes" id="UP000189513">
    <property type="component" value="Unassembled WGS sequence"/>
</dbReference>
<dbReference type="STRING" id="36022.A0A1V2LD99"/>
<evidence type="ECO:0000256" key="7">
    <source>
        <dbReference type="RuleBase" id="RU367025"/>
    </source>
</evidence>
<dbReference type="EMBL" id="MPUK01000001">
    <property type="protein sequence ID" value="ONH69823.1"/>
    <property type="molecule type" value="Genomic_DNA"/>
</dbReference>
<dbReference type="Pfam" id="PF03371">
    <property type="entry name" value="PRP38"/>
    <property type="match status" value="1"/>
</dbReference>
<keyword evidence="6 7" id="KW-0539">Nucleus</keyword>
<accession>A0A1V2LD99</accession>
<reference evidence="9" key="1">
    <citation type="journal article" date="2017" name="Genome Announc.">
        <title>Genome sequences of Cyberlindnera fabianii 65, Pichia kudriavzevii 129, and Saccharomyces cerevisiae 131 isolated from fermented masau fruits in Zimbabwe.</title>
        <authorList>
            <person name="van Rijswijck I.M.H."/>
            <person name="Derks M.F.L."/>
            <person name="Abee T."/>
            <person name="de Ridder D."/>
            <person name="Smid E.J."/>
        </authorList>
    </citation>
    <scope>NUCLEOTIDE SEQUENCE [LARGE SCALE GENOMIC DNA]</scope>
    <source>
        <strain evidence="9">65</strain>
    </source>
</reference>
<organism evidence="8 9">
    <name type="scientific">Cyberlindnera fabianii</name>
    <name type="common">Yeast</name>
    <name type="synonym">Hansenula fabianii</name>
    <dbReference type="NCBI Taxonomy" id="36022"/>
    <lineage>
        <taxon>Eukaryota</taxon>
        <taxon>Fungi</taxon>
        <taxon>Dikarya</taxon>
        <taxon>Ascomycota</taxon>
        <taxon>Saccharomycotina</taxon>
        <taxon>Saccharomycetes</taxon>
        <taxon>Phaffomycetales</taxon>
        <taxon>Phaffomycetaceae</taxon>
        <taxon>Cyberlindnera</taxon>
    </lineage>
</organism>
<keyword evidence="9" id="KW-1185">Reference proteome</keyword>
<dbReference type="AlphaFoldDB" id="A0A1V2LD99"/>
<dbReference type="GO" id="GO:0005681">
    <property type="term" value="C:spliceosomal complex"/>
    <property type="evidence" value="ECO:0007669"/>
    <property type="project" value="UniProtKB-KW"/>
</dbReference>
<dbReference type="InterPro" id="IPR005037">
    <property type="entry name" value="PRP38"/>
</dbReference>
<sequence>MSRDRGIIVDRELSHAFHNGINTTLLIEKIVRERVFDSLYYKQFCFNVNAATILDRAVELACIGSFEQSGRPFPFLCLLVKLIQLAPQREIIDFYISQERFKYLRVLGLLYVRIVYRDLKSLRPYLEDYRKLRLYEHGEWRLCHVDEVVDKLLNDEFFIGIRKDNLTNVITSDIDEINGNRITMT</sequence>
<gene>
    <name evidence="8" type="ORF">BON22_0696</name>
</gene>
<comment type="subcellular location">
    <subcellularLocation>
        <location evidence="1 7">Nucleus</location>
    </subcellularLocation>
</comment>
<evidence type="ECO:0000256" key="2">
    <source>
        <dbReference type="ARBA" id="ARBA00006164"/>
    </source>
</evidence>
<dbReference type="VEuPathDB" id="FungiDB:BON22_0696"/>
<keyword evidence="4 7" id="KW-0747">Spliceosome</keyword>
<evidence type="ECO:0000313" key="8">
    <source>
        <dbReference type="EMBL" id="ONH69823.1"/>
    </source>
</evidence>
<protein>
    <recommendedName>
        <fullName evidence="7">Pre-mRNA-splicing factor 38</fullName>
    </recommendedName>
</protein>
<evidence type="ECO:0000256" key="1">
    <source>
        <dbReference type="ARBA" id="ARBA00004123"/>
    </source>
</evidence>
<comment type="similarity">
    <text evidence="2 7">Belongs to the PRP38 family.</text>
</comment>
<evidence type="ECO:0000313" key="9">
    <source>
        <dbReference type="Proteomes" id="UP000189513"/>
    </source>
</evidence>
<keyword evidence="5 7" id="KW-0508">mRNA splicing</keyword>
<dbReference type="PANTHER" id="PTHR23142">
    <property type="entry name" value="PRE-MRNA-SPLICING FACTOR 38A-RELATED"/>
    <property type="match status" value="1"/>
</dbReference>
<comment type="function">
    <text evidence="7">Required for pre-mRNA splicing.</text>
</comment>